<reference evidence="5 6" key="1">
    <citation type="submission" date="2014-10" db="EMBL/GenBank/DDBJ databases">
        <title>Pedobacter Kyungheensis.</title>
        <authorList>
            <person name="Anderson B.M."/>
            <person name="Newman J.D."/>
        </authorList>
    </citation>
    <scope>NUCLEOTIDE SEQUENCE [LARGE SCALE GENOMIC DNA]</scope>
    <source>
        <strain evidence="5 6">KACC 16221</strain>
    </source>
</reference>
<feature type="domain" description="HTH araC/xylS-type" evidence="4">
    <location>
        <begin position="153"/>
        <end position="255"/>
    </location>
</feature>
<organism evidence="5 6">
    <name type="scientific">Pedobacter kyungheensis</name>
    <dbReference type="NCBI Taxonomy" id="1069985"/>
    <lineage>
        <taxon>Bacteria</taxon>
        <taxon>Pseudomonadati</taxon>
        <taxon>Bacteroidota</taxon>
        <taxon>Sphingobacteriia</taxon>
        <taxon>Sphingobacteriales</taxon>
        <taxon>Sphingobacteriaceae</taxon>
        <taxon>Pedobacter</taxon>
    </lineage>
</organism>
<dbReference type="AlphaFoldDB" id="A0A0C1FQV3"/>
<evidence type="ECO:0000256" key="1">
    <source>
        <dbReference type="ARBA" id="ARBA00023015"/>
    </source>
</evidence>
<comment type="caution">
    <text evidence="5">The sequence shown here is derived from an EMBL/GenBank/DDBJ whole genome shotgun (WGS) entry which is preliminary data.</text>
</comment>
<evidence type="ECO:0000256" key="2">
    <source>
        <dbReference type="ARBA" id="ARBA00023125"/>
    </source>
</evidence>
<proteinExistence type="predicted"/>
<accession>A0A0C1FQV3</accession>
<keyword evidence="6" id="KW-1185">Reference proteome</keyword>
<dbReference type="RefSeq" id="WP_039475716.1">
    <property type="nucleotide sequence ID" value="NZ_JSYN01000011.1"/>
</dbReference>
<dbReference type="PANTHER" id="PTHR46796">
    <property type="entry name" value="HTH-TYPE TRANSCRIPTIONAL ACTIVATOR RHAS-RELATED"/>
    <property type="match status" value="1"/>
</dbReference>
<dbReference type="InterPro" id="IPR018060">
    <property type="entry name" value="HTH_AraC"/>
</dbReference>
<dbReference type="Pfam" id="PF20240">
    <property type="entry name" value="DUF6597"/>
    <property type="match status" value="1"/>
</dbReference>
<sequence length="260" mass="29481">MQIQYYDILPVLKPYIRSICTMDCGGDADTSHIRVLPDTCAEIFINYTPAPVAIIGNELYKGSIVSFRTNKPVDVQMRKGAGCIAICFHPGMAYRFFKIPFHLLSNTTTSLTDLWSTSAAALEDLVVHAGNNKSRVALLQQYLLQQLGKVDDNPQIKYCLQQVQLSKGLISLITLTKNIGISQRHLARQFQQFVGLSPREYLRVSRFIYSLEHLSNHAADSLTQVAYRSGYYDQAHFIRDYKQYTGFTPGEVLRNNNIQY</sequence>
<dbReference type="Pfam" id="PF12833">
    <property type="entry name" value="HTH_18"/>
    <property type="match status" value="1"/>
</dbReference>
<keyword evidence="1" id="KW-0805">Transcription regulation</keyword>
<evidence type="ECO:0000313" key="6">
    <source>
        <dbReference type="Proteomes" id="UP000031246"/>
    </source>
</evidence>
<dbReference type="PANTHER" id="PTHR46796:SF13">
    <property type="entry name" value="HTH-TYPE TRANSCRIPTIONAL ACTIVATOR RHAS"/>
    <property type="match status" value="1"/>
</dbReference>
<keyword evidence="3" id="KW-0804">Transcription</keyword>
<dbReference type="OrthoDB" id="323290at2"/>
<dbReference type="EMBL" id="JSYN01000011">
    <property type="protein sequence ID" value="KIA94123.1"/>
    <property type="molecule type" value="Genomic_DNA"/>
</dbReference>
<keyword evidence="2" id="KW-0238">DNA-binding</keyword>
<dbReference type="GO" id="GO:0043565">
    <property type="term" value="F:sequence-specific DNA binding"/>
    <property type="evidence" value="ECO:0007669"/>
    <property type="project" value="InterPro"/>
</dbReference>
<evidence type="ECO:0000259" key="4">
    <source>
        <dbReference type="PROSITE" id="PS01124"/>
    </source>
</evidence>
<protein>
    <submittedName>
        <fullName evidence="5">AraC family transcriptional regulator</fullName>
    </submittedName>
</protein>
<gene>
    <name evidence="5" type="ORF">OC25_11080</name>
</gene>
<dbReference type="SMART" id="SM00342">
    <property type="entry name" value="HTH_ARAC"/>
    <property type="match status" value="1"/>
</dbReference>
<dbReference type="InterPro" id="IPR009057">
    <property type="entry name" value="Homeodomain-like_sf"/>
</dbReference>
<evidence type="ECO:0000313" key="5">
    <source>
        <dbReference type="EMBL" id="KIA94123.1"/>
    </source>
</evidence>
<dbReference type="Proteomes" id="UP000031246">
    <property type="component" value="Unassembled WGS sequence"/>
</dbReference>
<evidence type="ECO:0000256" key="3">
    <source>
        <dbReference type="ARBA" id="ARBA00023163"/>
    </source>
</evidence>
<dbReference type="PROSITE" id="PS01124">
    <property type="entry name" value="HTH_ARAC_FAMILY_2"/>
    <property type="match status" value="1"/>
</dbReference>
<dbReference type="InterPro" id="IPR050204">
    <property type="entry name" value="AraC_XylS_family_regulators"/>
</dbReference>
<name>A0A0C1FQV3_9SPHI</name>
<dbReference type="InterPro" id="IPR046532">
    <property type="entry name" value="DUF6597"/>
</dbReference>
<dbReference type="SUPFAM" id="SSF46689">
    <property type="entry name" value="Homeodomain-like"/>
    <property type="match status" value="1"/>
</dbReference>
<dbReference type="GO" id="GO:0003700">
    <property type="term" value="F:DNA-binding transcription factor activity"/>
    <property type="evidence" value="ECO:0007669"/>
    <property type="project" value="InterPro"/>
</dbReference>
<dbReference type="Gene3D" id="1.10.10.60">
    <property type="entry name" value="Homeodomain-like"/>
    <property type="match status" value="1"/>
</dbReference>